<sequence>MADSLHARYMAASDAWRAHRKGCTPCRTGRHCEAGEPLHERFVRLQDAYLNHLRS</sequence>
<evidence type="ECO:0000313" key="2">
    <source>
        <dbReference type="Proteomes" id="UP000735541"/>
    </source>
</evidence>
<organism evidence="1 2">
    <name type="scientific">Streptomyces halstedii</name>
    <dbReference type="NCBI Taxonomy" id="1944"/>
    <lineage>
        <taxon>Bacteria</taxon>
        <taxon>Bacillati</taxon>
        <taxon>Actinomycetota</taxon>
        <taxon>Actinomycetes</taxon>
        <taxon>Kitasatosporales</taxon>
        <taxon>Streptomycetaceae</taxon>
        <taxon>Streptomyces</taxon>
    </lineage>
</organism>
<dbReference type="EMBL" id="JAHUVW010000004">
    <property type="protein sequence ID" value="MBV7674124.1"/>
    <property type="molecule type" value="Genomic_DNA"/>
</dbReference>
<name>A0ABS6U1P9_STRHA</name>
<accession>A0ABS6U1P9</accession>
<protein>
    <submittedName>
        <fullName evidence="1">Uncharacterized protein</fullName>
    </submittedName>
</protein>
<dbReference type="Proteomes" id="UP000735541">
    <property type="component" value="Unassembled WGS sequence"/>
</dbReference>
<gene>
    <name evidence="1" type="ORF">STHAL_32270</name>
</gene>
<reference evidence="1 2" key="1">
    <citation type="submission" date="2021-07" db="EMBL/GenBank/DDBJ databases">
        <title>Sequencing Streptomyces halstedii LGO-A4 genome an citrus endophytic actinomycete.</title>
        <authorList>
            <person name="Samborskyy M."/>
            <person name="Scott N."/>
            <person name="Deglau R."/>
            <person name="Dickens S."/>
            <person name="Oliveira L.G."/>
        </authorList>
    </citation>
    <scope>NUCLEOTIDE SEQUENCE [LARGE SCALE GENOMIC DNA]</scope>
    <source>
        <strain evidence="1 2">LGO-A4</strain>
    </source>
</reference>
<proteinExistence type="predicted"/>
<comment type="caution">
    <text evidence="1">The sequence shown here is derived from an EMBL/GenBank/DDBJ whole genome shotgun (WGS) entry which is preliminary data.</text>
</comment>
<keyword evidence="2" id="KW-1185">Reference proteome</keyword>
<dbReference type="RefSeq" id="WP_228873842.1">
    <property type="nucleotide sequence ID" value="NZ_JAHUVW010000004.1"/>
</dbReference>
<evidence type="ECO:0000313" key="1">
    <source>
        <dbReference type="EMBL" id="MBV7674124.1"/>
    </source>
</evidence>